<name>A0A2N0RKV5_9GLOM</name>
<reference evidence="3 4" key="1">
    <citation type="submission" date="2017-10" db="EMBL/GenBank/DDBJ databases">
        <title>Extensive intraspecific genome diversity in a model arbuscular mycorrhizal fungus.</title>
        <authorList>
            <person name="Chen E.C.H."/>
            <person name="Morin E."/>
            <person name="Baudet D."/>
            <person name="Noel J."/>
            <person name="Ndikumana S."/>
            <person name="Charron P."/>
            <person name="St-Onge C."/>
            <person name="Giorgi J."/>
            <person name="Grigoriev I.V."/>
            <person name="Roux C."/>
            <person name="Martin F.M."/>
            <person name="Corradi N."/>
        </authorList>
    </citation>
    <scope>NUCLEOTIDE SEQUENCE [LARGE SCALE GENOMIC DNA]</scope>
    <source>
        <strain evidence="3 4">A1</strain>
    </source>
</reference>
<feature type="compositionally biased region" description="Acidic residues" evidence="1">
    <location>
        <begin position="33"/>
        <end position="42"/>
    </location>
</feature>
<comment type="caution">
    <text evidence="3">The sequence shown here is derived from an EMBL/GenBank/DDBJ whole genome shotgun (WGS) entry which is preliminary data.</text>
</comment>
<evidence type="ECO:0000256" key="1">
    <source>
        <dbReference type="SAM" id="MobiDB-lite"/>
    </source>
</evidence>
<dbReference type="EMBL" id="LLXH01000686">
    <property type="protein sequence ID" value="PKC63934.1"/>
    <property type="molecule type" value="Genomic_DNA"/>
</dbReference>
<feature type="region of interest" description="Disordered" evidence="1">
    <location>
        <begin position="1"/>
        <end position="80"/>
    </location>
</feature>
<dbReference type="Proteomes" id="UP000232688">
    <property type="component" value="Unassembled WGS sequence"/>
</dbReference>
<dbReference type="GO" id="GO:0005524">
    <property type="term" value="F:ATP binding"/>
    <property type="evidence" value="ECO:0007669"/>
    <property type="project" value="InterPro"/>
</dbReference>
<protein>
    <recommendedName>
        <fullName evidence="2">Replication origin-binding protein domain-containing protein</fullName>
    </recommendedName>
</protein>
<reference evidence="3 4" key="2">
    <citation type="submission" date="2017-10" db="EMBL/GenBank/DDBJ databases">
        <title>Genome analyses suggest a sexual origin of heterokaryosis in a supposedly ancient asexual fungus.</title>
        <authorList>
            <person name="Corradi N."/>
            <person name="Sedzielewska K."/>
            <person name="Noel J."/>
            <person name="Charron P."/>
            <person name="Farinelli L."/>
            <person name="Marton T."/>
            <person name="Kruger M."/>
            <person name="Pelin A."/>
            <person name="Brachmann A."/>
            <person name="Corradi N."/>
        </authorList>
    </citation>
    <scope>NUCLEOTIDE SEQUENCE [LARGE SCALE GENOMIC DNA]</scope>
    <source>
        <strain evidence="3 4">A1</strain>
    </source>
</reference>
<dbReference type="GO" id="GO:0003688">
    <property type="term" value="F:DNA replication origin binding"/>
    <property type="evidence" value="ECO:0007669"/>
    <property type="project" value="InterPro"/>
</dbReference>
<gene>
    <name evidence="3" type="ORF">RhiirA1_396454</name>
</gene>
<evidence type="ECO:0000313" key="3">
    <source>
        <dbReference type="EMBL" id="PKC63934.1"/>
    </source>
</evidence>
<dbReference type="AlphaFoldDB" id="A0A2N0RKV5"/>
<proteinExistence type="predicted"/>
<evidence type="ECO:0000313" key="4">
    <source>
        <dbReference type="Proteomes" id="UP000232688"/>
    </source>
</evidence>
<organism evidence="3 4">
    <name type="scientific">Rhizophagus irregularis</name>
    <dbReference type="NCBI Taxonomy" id="588596"/>
    <lineage>
        <taxon>Eukaryota</taxon>
        <taxon>Fungi</taxon>
        <taxon>Fungi incertae sedis</taxon>
        <taxon>Mucoromycota</taxon>
        <taxon>Glomeromycotina</taxon>
        <taxon>Glomeromycetes</taxon>
        <taxon>Glomerales</taxon>
        <taxon>Glomeraceae</taxon>
        <taxon>Rhizophagus</taxon>
    </lineage>
</organism>
<sequence length="1100" mass="126871">MHTPTIFDQTDRTGPQAHYDGADPNKYLSDSDSYNDESDCGSDDYNNHESNCESDSEEVPCASTSTTVAPSFPLPRQEKFNNDFTPKDLLNSIREILSSLPRDMSNDKGSLDCLPIYSFLFSNEKGSSLYNAYDRDEVENKLVIKIDQDADRAPKFSVADDISEGNMESNGVKSGSVFIRICCSFIRVLYRILDCNWEDILKGLIITTSSDPSKCSYHILYAPALLIDHQELKAFTELVYTLTGEKFSKYIDRGLPGQNFNLRLIGLAKKGRVKRILQFSLDNGWNELDHARVQLPTSLELKVRPRMLSIEKNNNLLRISVGRDILQKCANLVLQKHSNYLRDWNIEENDSQNFVYFNRKASLECPLCKRIHDKDQRWFGHVYASSGTFIVKCFRQCSDEPGEVFECDPSIAEKIQQENKNPSQSSHKVKAPDFPKAFVKIPSWVKYSETLTATETYNERYVRPLPNEDDIYVGSPWETGKTYILKNLAIPNDVNLLVLSTRHSYSNAVTTRLNLKSYCDIDGNINLPDHKRVVCQIESLHRITNNCKCNKKCKCLPIHYDLWLDEIVSIIAQAQSRLAGQSIEKLYKLIQDARRIIVMDNDLTDLNIEWIKAIRKDRVFSIIHNTYQPQEELRIKEYHGKSDPVEKAHDFSNVEEAWKAVDLVAYTSTLKIGVSCTNPNFERAFCLFNSYIETNAGTNQMLFRMQCIKDYICHIEQRSFNVSITEERLFRWLLNAKRECLPQELQNRGIFPDIDSIIQNKEVPTIRLWVAYMLEKFRSHRLFGWRMVDFLRNAGMVISFIELIPKPKDNTISLFQTVKVSSSIIKAEEISDISNARILDHEIAEVLENKPKKTLEEMRSLNRHHIVECYEIPPESLTEEFISKYGNYNHMKWFRAYRQLRDAGINNEMAVEAIARKDYREDRLTTTTRAERYRICLELLKTCTPAKDIDDRSRYKADDVKTRLNSPESTTYLQDLVPKMARIFDNTDASRSAKKSGLKTIRAKLGLLNASLYATYGLKFKAVDKSQRYYHLVGLFDSKDAPKFPSYQTGEEIYWENGKDTRYGYSKISPDELLLGNLSSSSKVDNTQISEDIQYLFDMC</sequence>
<dbReference type="GO" id="GO:0006260">
    <property type="term" value="P:DNA replication"/>
    <property type="evidence" value="ECO:0007669"/>
    <property type="project" value="InterPro"/>
</dbReference>
<dbReference type="VEuPathDB" id="FungiDB:FUN_009144"/>
<dbReference type="Pfam" id="PF02399">
    <property type="entry name" value="Herpes_ori_bp"/>
    <property type="match status" value="1"/>
</dbReference>
<dbReference type="VEuPathDB" id="FungiDB:RhiirA1_396454"/>
<feature type="domain" description="Replication origin-binding protein" evidence="2">
    <location>
        <begin position="484"/>
        <end position="628"/>
    </location>
</feature>
<evidence type="ECO:0000259" key="2">
    <source>
        <dbReference type="Pfam" id="PF02399"/>
    </source>
</evidence>
<accession>A0A2N0RKV5</accession>
<dbReference type="InterPro" id="IPR003450">
    <property type="entry name" value="Replication_origin-bd"/>
</dbReference>